<dbReference type="RefSeq" id="WP_189224414.1">
    <property type="nucleotide sequence ID" value="NZ_BMRG01000006.1"/>
</dbReference>
<evidence type="ECO:0000256" key="2">
    <source>
        <dbReference type="ARBA" id="ARBA00007362"/>
    </source>
</evidence>
<feature type="transmembrane region" description="Helical" evidence="6">
    <location>
        <begin position="174"/>
        <end position="199"/>
    </location>
</feature>
<dbReference type="InterPro" id="IPR037185">
    <property type="entry name" value="EmrE-like"/>
</dbReference>
<comment type="caution">
    <text evidence="8">The sequence shown here is derived from an EMBL/GenBank/DDBJ whole genome shotgun (WGS) entry which is preliminary data.</text>
</comment>
<feature type="transmembrane region" description="Helical" evidence="6">
    <location>
        <begin position="236"/>
        <end position="255"/>
    </location>
</feature>
<evidence type="ECO:0000313" key="8">
    <source>
        <dbReference type="EMBL" id="GGP60258.1"/>
    </source>
</evidence>
<dbReference type="EMBL" id="BMRG01000006">
    <property type="protein sequence ID" value="GGP60258.1"/>
    <property type="molecule type" value="Genomic_DNA"/>
</dbReference>
<reference evidence="8" key="1">
    <citation type="journal article" date="2014" name="Int. J. Syst. Evol. Microbiol.">
        <title>Complete genome sequence of Corynebacterium casei LMG S-19264T (=DSM 44701T), isolated from a smear-ripened cheese.</title>
        <authorList>
            <consortium name="US DOE Joint Genome Institute (JGI-PGF)"/>
            <person name="Walter F."/>
            <person name="Albersmeier A."/>
            <person name="Kalinowski J."/>
            <person name="Ruckert C."/>
        </authorList>
    </citation>
    <scope>NUCLEOTIDE SEQUENCE</scope>
    <source>
        <strain evidence="8">JCM 3313</strain>
    </source>
</reference>
<feature type="transmembrane region" description="Helical" evidence="6">
    <location>
        <begin position="35"/>
        <end position="52"/>
    </location>
</feature>
<feature type="transmembrane region" description="Helical" evidence="6">
    <location>
        <begin position="205"/>
        <end position="224"/>
    </location>
</feature>
<name>A0A918AM98_9PSEU</name>
<comment type="subcellular location">
    <subcellularLocation>
        <location evidence="1">Membrane</location>
        <topology evidence="1">Multi-pass membrane protein</topology>
    </subcellularLocation>
</comment>
<evidence type="ECO:0000256" key="4">
    <source>
        <dbReference type="ARBA" id="ARBA00022989"/>
    </source>
</evidence>
<feature type="transmembrane region" description="Helical" evidence="6">
    <location>
        <begin position="120"/>
        <end position="141"/>
    </location>
</feature>
<dbReference type="GO" id="GO:0016020">
    <property type="term" value="C:membrane"/>
    <property type="evidence" value="ECO:0007669"/>
    <property type="project" value="UniProtKB-SubCell"/>
</dbReference>
<dbReference type="Proteomes" id="UP000639606">
    <property type="component" value="Unassembled WGS sequence"/>
</dbReference>
<protein>
    <recommendedName>
        <fullName evidence="7">EamA domain-containing protein</fullName>
    </recommendedName>
</protein>
<evidence type="ECO:0000259" key="7">
    <source>
        <dbReference type="Pfam" id="PF00892"/>
    </source>
</evidence>
<feature type="transmembrane region" description="Helical" evidence="6">
    <location>
        <begin position="147"/>
        <end position="167"/>
    </location>
</feature>
<dbReference type="InterPro" id="IPR050638">
    <property type="entry name" value="AA-Vitamin_Transporters"/>
</dbReference>
<dbReference type="InterPro" id="IPR000620">
    <property type="entry name" value="EamA_dom"/>
</dbReference>
<keyword evidence="5 6" id="KW-0472">Membrane</keyword>
<proteinExistence type="inferred from homology"/>
<dbReference type="SUPFAM" id="SSF103481">
    <property type="entry name" value="Multidrug resistance efflux transporter EmrE"/>
    <property type="match status" value="2"/>
</dbReference>
<feature type="transmembrane region" description="Helical" evidence="6">
    <location>
        <begin position="93"/>
        <end position="113"/>
    </location>
</feature>
<organism evidence="8 9">
    <name type="scientific">Saccharothrix coeruleofusca</name>
    <dbReference type="NCBI Taxonomy" id="33919"/>
    <lineage>
        <taxon>Bacteria</taxon>
        <taxon>Bacillati</taxon>
        <taxon>Actinomycetota</taxon>
        <taxon>Actinomycetes</taxon>
        <taxon>Pseudonocardiales</taxon>
        <taxon>Pseudonocardiaceae</taxon>
        <taxon>Saccharothrix</taxon>
    </lineage>
</organism>
<sequence length="309" mass="30764">MRIAVTAGALSAVIVGASVPVSGMLQDYPLLSGQALRYLLGGLVLLAWTAMRGKRLPLPSARDLPALFGLVATGMLGFNACLVQAQAFAEPGFVAAVLGTSPLVLALAAPLAAGRRPAPAAVAGAAVVVGGVVLLSGGGAWHGPGLLLALLTTAGEVSFTLFAVGVVRRLGGVAVATWCCFIAAGAGAVLGTFVGGWQVPTVREGVALVVLGTVLTAVAFGLWYHAVARLGADRAGVLIGLMPVAGLAASVALGVQQLTPLNTSGALLVALGCAVGLRHPTPPLPVTTHPSAPRVALPLARVERSDTLN</sequence>
<keyword evidence="4 6" id="KW-1133">Transmembrane helix</keyword>
<evidence type="ECO:0000256" key="3">
    <source>
        <dbReference type="ARBA" id="ARBA00022692"/>
    </source>
</evidence>
<evidence type="ECO:0000256" key="5">
    <source>
        <dbReference type="ARBA" id="ARBA00023136"/>
    </source>
</evidence>
<dbReference type="Pfam" id="PF00892">
    <property type="entry name" value="EamA"/>
    <property type="match status" value="2"/>
</dbReference>
<keyword evidence="9" id="KW-1185">Reference proteome</keyword>
<evidence type="ECO:0000256" key="6">
    <source>
        <dbReference type="SAM" id="Phobius"/>
    </source>
</evidence>
<accession>A0A918AM98</accession>
<reference evidence="8" key="2">
    <citation type="submission" date="2020-09" db="EMBL/GenBank/DDBJ databases">
        <authorList>
            <person name="Sun Q."/>
            <person name="Ohkuma M."/>
        </authorList>
    </citation>
    <scope>NUCLEOTIDE SEQUENCE</scope>
    <source>
        <strain evidence="8">JCM 3313</strain>
    </source>
</reference>
<comment type="similarity">
    <text evidence="2">Belongs to the EamA transporter family.</text>
</comment>
<keyword evidence="3 6" id="KW-0812">Transmembrane</keyword>
<feature type="transmembrane region" description="Helical" evidence="6">
    <location>
        <begin position="64"/>
        <end position="87"/>
    </location>
</feature>
<feature type="domain" description="EamA" evidence="7">
    <location>
        <begin position="144"/>
        <end position="275"/>
    </location>
</feature>
<evidence type="ECO:0000256" key="1">
    <source>
        <dbReference type="ARBA" id="ARBA00004141"/>
    </source>
</evidence>
<dbReference type="PANTHER" id="PTHR32322:SF2">
    <property type="entry name" value="EAMA DOMAIN-CONTAINING PROTEIN"/>
    <property type="match status" value="1"/>
</dbReference>
<feature type="domain" description="EamA" evidence="7">
    <location>
        <begin position="4"/>
        <end position="136"/>
    </location>
</feature>
<dbReference type="AlphaFoldDB" id="A0A918AM98"/>
<gene>
    <name evidence="8" type="ORF">GCM10010185_35850</name>
</gene>
<dbReference type="PANTHER" id="PTHR32322">
    <property type="entry name" value="INNER MEMBRANE TRANSPORTER"/>
    <property type="match status" value="1"/>
</dbReference>
<evidence type="ECO:0000313" key="9">
    <source>
        <dbReference type="Proteomes" id="UP000639606"/>
    </source>
</evidence>